<evidence type="ECO:0000259" key="1">
    <source>
        <dbReference type="PROSITE" id="PS51186"/>
    </source>
</evidence>
<protein>
    <submittedName>
        <fullName evidence="2">GNAT family N-acetyltransferase</fullName>
    </submittedName>
</protein>
<evidence type="ECO:0000313" key="2">
    <source>
        <dbReference type="EMBL" id="MFD1202201.1"/>
    </source>
</evidence>
<gene>
    <name evidence="2" type="ORF">ACFQ3U_09900</name>
</gene>
<proteinExistence type="predicted"/>
<dbReference type="InterPro" id="IPR016181">
    <property type="entry name" value="Acyl_CoA_acyltransferase"/>
</dbReference>
<dbReference type="Pfam" id="PF00583">
    <property type="entry name" value="Acetyltransf_1"/>
    <property type="match status" value="1"/>
</dbReference>
<dbReference type="Gene3D" id="3.40.630.30">
    <property type="match status" value="1"/>
</dbReference>
<accession>A0ABW3TNC5</accession>
<dbReference type="RefSeq" id="WP_343961225.1">
    <property type="nucleotide sequence ID" value="NZ_BAAAKZ010000010.1"/>
</dbReference>
<organism evidence="2 3">
    <name type="scientific">Leucobacter albus</name>
    <dbReference type="NCBI Taxonomy" id="272210"/>
    <lineage>
        <taxon>Bacteria</taxon>
        <taxon>Bacillati</taxon>
        <taxon>Actinomycetota</taxon>
        <taxon>Actinomycetes</taxon>
        <taxon>Micrococcales</taxon>
        <taxon>Microbacteriaceae</taxon>
        <taxon>Leucobacter</taxon>
    </lineage>
</organism>
<sequence length="242" mass="26622">MRDMNPEIYRQWIAPFEGGDPVRETATYRLAVSDELDEDERVQILVRPDRTYVLVSPAVRDLPGVSEATTEEQLREALTAAGTTLNGPDHLFFLDDATKQQLRTTDNPSHVRALTEADSAAFEAFEAGVSEEDLDGASVELDHWMVFGAFDGDTLVAVGSSYPFEDDVMLADMGVVTHPDHRGHGHARSVIYALARAALEVEHEPQYRCQIDNTASVTLASRSGFASIGTWDLPLPDDSEES</sequence>
<dbReference type="EMBL" id="JBHTLY010000004">
    <property type="protein sequence ID" value="MFD1202201.1"/>
    <property type="molecule type" value="Genomic_DNA"/>
</dbReference>
<dbReference type="CDD" id="cd04301">
    <property type="entry name" value="NAT_SF"/>
    <property type="match status" value="1"/>
</dbReference>
<keyword evidence="3" id="KW-1185">Reference proteome</keyword>
<dbReference type="PROSITE" id="PS51186">
    <property type="entry name" value="GNAT"/>
    <property type="match status" value="1"/>
</dbReference>
<reference evidence="3" key="1">
    <citation type="journal article" date="2019" name="Int. J. Syst. Evol. Microbiol.">
        <title>The Global Catalogue of Microorganisms (GCM) 10K type strain sequencing project: providing services to taxonomists for standard genome sequencing and annotation.</title>
        <authorList>
            <consortium name="The Broad Institute Genomics Platform"/>
            <consortium name="The Broad Institute Genome Sequencing Center for Infectious Disease"/>
            <person name="Wu L."/>
            <person name="Ma J."/>
        </authorList>
    </citation>
    <scope>NUCLEOTIDE SEQUENCE [LARGE SCALE GENOMIC DNA]</scope>
    <source>
        <strain evidence="3">CCUG 50213</strain>
    </source>
</reference>
<dbReference type="InterPro" id="IPR000182">
    <property type="entry name" value="GNAT_dom"/>
</dbReference>
<evidence type="ECO:0000313" key="3">
    <source>
        <dbReference type="Proteomes" id="UP001597181"/>
    </source>
</evidence>
<dbReference type="SUPFAM" id="SSF55729">
    <property type="entry name" value="Acyl-CoA N-acyltransferases (Nat)"/>
    <property type="match status" value="1"/>
</dbReference>
<comment type="caution">
    <text evidence="2">The sequence shown here is derived from an EMBL/GenBank/DDBJ whole genome shotgun (WGS) entry which is preliminary data.</text>
</comment>
<dbReference type="Proteomes" id="UP001597181">
    <property type="component" value="Unassembled WGS sequence"/>
</dbReference>
<name>A0ABW3TNC5_9MICO</name>
<feature type="domain" description="N-acetyltransferase" evidence="1">
    <location>
        <begin position="109"/>
        <end position="242"/>
    </location>
</feature>